<dbReference type="RefSeq" id="WP_055217297.1">
    <property type="nucleotide sequence ID" value="NZ_CP103238.1"/>
</dbReference>
<organism evidence="3 4">
    <name type="scientific">Bacteroides thetaiotaomicron</name>
    <dbReference type="NCBI Taxonomy" id="818"/>
    <lineage>
        <taxon>Bacteria</taxon>
        <taxon>Pseudomonadati</taxon>
        <taxon>Bacteroidota</taxon>
        <taxon>Bacteroidia</taxon>
        <taxon>Bacteroidales</taxon>
        <taxon>Bacteroidaceae</taxon>
        <taxon>Bacteroides</taxon>
    </lineage>
</organism>
<dbReference type="EMBL" id="CZBI01000001">
    <property type="protein sequence ID" value="CUP54937.1"/>
    <property type="molecule type" value="Genomic_DNA"/>
</dbReference>
<evidence type="ECO:0000256" key="1">
    <source>
        <dbReference type="ARBA" id="ARBA00023125"/>
    </source>
</evidence>
<dbReference type="InterPro" id="IPR010992">
    <property type="entry name" value="IHF-like_DNA-bd_dom_sf"/>
</dbReference>
<evidence type="ECO:0000259" key="2">
    <source>
        <dbReference type="Pfam" id="PF18291"/>
    </source>
</evidence>
<sequence length="162" mass="18413">MALIYLVRKKKFKTIEGVKELYYAVQRKLQVKGGKTEEDIANILSARKGCSKGDVLGILADLPEVIETILKNGESVTIHGLGSFQTAITSEGGEYPDDVMPHTVRLSKVYFIADRKFTTRISRMKFFRYPLTKYFPKSALRPETIKAEKEQEAKGDMIFEEE</sequence>
<dbReference type="SUPFAM" id="SSF47729">
    <property type="entry name" value="IHF-like DNA-binding proteins"/>
    <property type="match status" value="1"/>
</dbReference>
<proteinExistence type="predicted"/>
<protein>
    <submittedName>
        <fullName evidence="3">DNA-binding protein</fullName>
    </submittedName>
</protein>
<gene>
    <name evidence="3" type="ORF">ERS852557_00977</name>
</gene>
<dbReference type="GO" id="GO:0003677">
    <property type="term" value="F:DNA binding"/>
    <property type="evidence" value="ECO:0007669"/>
    <property type="project" value="UniProtKB-KW"/>
</dbReference>
<name>A0A174P7B8_BACT4</name>
<evidence type="ECO:0000313" key="4">
    <source>
        <dbReference type="Proteomes" id="UP000095541"/>
    </source>
</evidence>
<dbReference type="InterPro" id="IPR041607">
    <property type="entry name" value="HU-HIG"/>
</dbReference>
<dbReference type="Proteomes" id="UP000095541">
    <property type="component" value="Unassembled WGS sequence"/>
</dbReference>
<dbReference type="Pfam" id="PF18291">
    <property type="entry name" value="HU-HIG"/>
    <property type="match status" value="1"/>
</dbReference>
<dbReference type="AlphaFoldDB" id="A0A174P7B8"/>
<reference evidence="3 4" key="1">
    <citation type="submission" date="2015-09" db="EMBL/GenBank/DDBJ databases">
        <authorList>
            <consortium name="Pathogen Informatics"/>
        </authorList>
    </citation>
    <scope>NUCLEOTIDE SEQUENCE [LARGE SCALE GENOMIC DNA]</scope>
    <source>
        <strain evidence="3 4">2789STDY5834945</strain>
    </source>
</reference>
<feature type="domain" description="HU" evidence="2">
    <location>
        <begin position="1"/>
        <end position="127"/>
    </location>
</feature>
<accession>A0A174P7B8</accession>
<evidence type="ECO:0000313" key="3">
    <source>
        <dbReference type="EMBL" id="CUP54937.1"/>
    </source>
</evidence>
<dbReference type="Gene3D" id="4.10.520.10">
    <property type="entry name" value="IHF-like DNA-binding proteins"/>
    <property type="match status" value="1"/>
</dbReference>
<keyword evidence="1 3" id="KW-0238">DNA-binding</keyword>